<dbReference type="Proteomes" id="UP000000702">
    <property type="component" value="Unassembled WGS sequence"/>
</dbReference>
<protein>
    <submittedName>
        <fullName evidence="1">WGS project CAEQ00000000 data, annotated contig 624</fullName>
    </submittedName>
</protein>
<dbReference type="AlphaFoldDB" id="F9WHB1"/>
<accession>F9WHB1</accession>
<reference evidence="2" key="1">
    <citation type="submission" date="2011-07" db="EMBL/GenBank/DDBJ databases">
        <title>Divergent evolution of antigenic variation in African trypanosomes.</title>
        <authorList>
            <person name="Jackson A.P."/>
            <person name="Berry A."/>
            <person name="Allison H.C."/>
            <person name="Burton P."/>
            <person name="Anderson J."/>
            <person name="Aslett M."/>
            <person name="Brown R."/>
            <person name="Corton N."/>
            <person name="Harris D."/>
            <person name="Hauser H."/>
            <person name="Gamble J."/>
            <person name="Gilderthorp R."/>
            <person name="McQuillan J."/>
            <person name="Quail M.A."/>
            <person name="Sanders M."/>
            <person name="Van Tonder A."/>
            <person name="Ginger M.L."/>
            <person name="Donelson J.E."/>
            <person name="Field M.C."/>
            <person name="Barry J.D."/>
            <person name="Berriman M."/>
            <person name="Hertz-Fowler C."/>
        </authorList>
    </citation>
    <scope>NUCLEOTIDE SEQUENCE [LARGE SCALE GENOMIC DNA]</scope>
    <source>
        <strain evidence="2">IL3000</strain>
    </source>
</reference>
<sequence>MMTGFTPSPPTHRSPCSPGYSLIANPSPRIALQKKKDVLEKSVLFWKKQAHLMRGGLRTHELEKLFVFFGCIRTRTGTPEPAPAHTLGCNARCVSGDFVEVHTVFPEIPSEPSLLVSVYCSRINPTTSTEFFCAASHVYVSNSSKHWSTGPHP</sequence>
<evidence type="ECO:0000313" key="2">
    <source>
        <dbReference type="Proteomes" id="UP000000702"/>
    </source>
</evidence>
<keyword evidence="2" id="KW-1185">Reference proteome</keyword>
<name>F9WHB1_TRYCI</name>
<dbReference type="EMBL" id="CAEQ01002408">
    <property type="protein sequence ID" value="CCD16701.1"/>
    <property type="molecule type" value="Genomic_DNA"/>
</dbReference>
<evidence type="ECO:0000313" key="1">
    <source>
        <dbReference type="EMBL" id="CCD16701.1"/>
    </source>
</evidence>
<proteinExistence type="predicted"/>
<reference evidence="1 2" key="2">
    <citation type="journal article" date="2012" name="Proc. Natl. Acad. Sci. U.S.A.">
        <title>Antigenic diversity is generated by distinct evolutionary mechanisms in African trypanosome species.</title>
        <authorList>
            <person name="Jackson A.P."/>
            <person name="Berry A."/>
            <person name="Aslett M."/>
            <person name="Allison H.C."/>
            <person name="Burton P."/>
            <person name="Vavrova-Anderson J."/>
            <person name="Brown R."/>
            <person name="Browne H."/>
            <person name="Corton N."/>
            <person name="Hauser H."/>
            <person name="Gamble J."/>
            <person name="Gilderthorp R."/>
            <person name="Marcello L."/>
            <person name="McQuillan J."/>
            <person name="Otto T.D."/>
            <person name="Quail M.A."/>
            <person name="Sanders M.J."/>
            <person name="van Tonder A."/>
            <person name="Ginger M.L."/>
            <person name="Field M.C."/>
            <person name="Barry J.D."/>
            <person name="Hertz-Fowler C."/>
            <person name="Berriman M."/>
        </authorList>
    </citation>
    <scope>NUCLEOTIDE SEQUENCE [LARGE SCALE GENOMIC DNA]</scope>
    <source>
        <strain evidence="1 2">IL3000</strain>
    </source>
</reference>
<comment type="caution">
    <text evidence="1">The sequence shown here is derived from an EMBL/GenBank/DDBJ whole genome shotgun (WGS) entry which is preliminary data.</text>
</comment>
<organism evidence="1 2">
    <name type="scientific">Trypanosoma congolense (strain IL3000)</name>
    <dbReference type="NCBI Taxonomy" id="1068625"/>
    <lineage>
        <taxon>Eukaryota</taxon>
        <taxon>Discoba</taxon>
        <taxon>Euglenozoa</taxon>
        <taxon>Kinetoplastea</taxon>
        <taxon>Metakinetoplastina</taxon>
        <taxon>Trypanosomatida</taxon>
        <taxon>Trypanosomatidae</taxon>
        <taxon>Trypanosoma</taxon>
        <taxon>Nannomonas</taxon>
    </lineage>
</organism>
<dbReference type="VEuPathDB" id="TriTrypDB:TcIL3000_0_16070"/>
<gene>
    <name evidence="1" type="ORF">TCIL3000_0_16070</name>
</gene>